<feature type="chain" id="PRO_5045833761" evidence="1">
    <location>
        <begin position="21"/>
        <end position="181"/>
    </location>
</feature>
<evidence type="ECO:0000256" key="1">
    <source>
        <dbReference type="SAM" id="SignalP"/>
    </source>
</evidence>
<name>A0ABR7I760_9FIRM</name>
<comment type="caution">
    <text evidence="2">The sequence shown here is derived from an EMBL/GenBank/DDBJ whole genome shotgun (WGS) entry which is preliminary data.</text>
</comment>
<evidence type="ECO:0000313" key="3">
    <source>
        <dbReference type="Proteomes" id="UP000621540"/>
    </source>
</evidence>
<protein>
    <submittedName>
        <fullName evidence="2">Uncharacterized protein</fullName>
    </submittedName>
</protein>
<keyword evidence="3" id="KW-1185">Reference proteome</keyword>
<organism evidence="2 3">
    <name type="scientific">Roseburia yibonii</name>
    <dbReference type="NCBI Taxonomy" id="2763063"/>
    <lineage>
        <taxon>Bacteria</taxon>
        <taxon>Bacillati</taxon>
        <taxon>Bacillota</taxon>
        <taxon>Clostridia</taxon>
        <taxon>Lachnospirales</taxon>
        <taxon>Lachnospiraceae</taxon>
        <taxon>Roseburia</taxon>
    </lineage>
</organism>
<feature type="signal peptide" evidence="1">
    <location>
        <begin position="1"/>
        <end position="20"/>
    </location>
</feature>
<keyword evidence="1" id="KW-0732">Signal</keyword>
<reference evidence="2 3" key="1">
    <citation type="submission" date="2020-08" db="EMBL/GenBank/DDBJ databases">
        <title>Genome public.</title>
        <authorList>
            <person name="Liu C."/>
            <person name="Sun Q."/>
        </authorList>
    </citation>
    <scope>NUCLEOTIDE SEQUENCE [LARGE SCALE GENOMIC DNA]</scope>
    <source>
        <strain evidence="2 3">BX0805</strain>
    </source>
</reference>
<proteinExistence type="predicted"/>
<dbReference type="RefSeq" id="WP_186981477.1">
    <property type="nucleotide sequence ID" value="NZ_JACOQH010000001.1"/>
</dbReference>
<gene>
    <name evidence="2" type="ORF">H8Z76_01830</name>
</gene>
<dbReference type="Proteomes" id="UP000621540">
    <property type="component" value="Unassembled WGS sequence"/>
</dbReference>
<dbReference type="PROSITE" id="PS51257">
    <property type="entry name" value="PROKAR_LIPOPROTEIN"/>
    <property type="match status" value="1"/>
</dbReference>
<dbReference type="EMBL" id="JACOQH010000001">
    <property type="protein sequence ID" value="MBC5752775.1"/>
    <property type="molecule type" value="Genomic_DNA"/>
</dbReference>
<sequence>MIKRKMILALMLMCSVGVVGCGNRQDPVQPETETQAETGTEVRTEKEAGTEYVIEDASEQTTEFYLPKEETDKLEEQYREVLTQIKTAVADRNMGELAQYVAYPCYVGIPDVIAVRSEEEFEALDVDQVLTEELVDVIENTDIDSLELYDAGYVVSGESGKPNITIGTGEDGKVGITGFNY</sequence>
<evidence type="ECO:0000313" key="2">
    <source>
        <dbReference type="EMBL" id="MBC5752775.1"/>
    </source>
</evidence>
<accession>A0ABR7I760</accession>